<evidence type="ECO:0000313" key="5">
    <source>
        <dbReference type="EMBL" id="CAE0064912.1"/>
    </source>
</evidence>
<dbReference type="GO" id="GO:0006260">
    <property type="term" value="P:DNA replication"/>
    <property type="evidence" value="ECO:0007669"/>
    <property type="project" value="UniProtKB-KW"/>
</dbReference>
<organism evidence="5">
    <name type="scientific">Rhodosorus marinus</name>
    <dbReference type="NCBI Taxonomy" id="101924"/>
    <lineage>
        <taxon>Eukaryota</taxon>
        <taxon>Rhodophyta</taxon>
        <taxon>Stylonematophyceae</taxon>
        <taxon>Stylonematales</taxon>
        <taxon>Stylonemataceae</taxon>
        <taxon>Rhodosorus</taxon>
    </lineage>
</organism>
<dbReference type="SUPFAM" id="SSF48019">
    <property type="entry name" value="post-AAA+ oligomerization domain-like"/>
    <property type="match status" value="1"/>
</dbReference>
<evidence type="ECO:0000259" key="3">
    <source>
        <dbReference type="Pfam" id="PF08519"/>
    </source>
</evidence>
<reference evidence="5" key="1">
    <citation type="submission" date="2021-01" db="EMBL/GenBank/DDBJ databases">
        <authorList>
            <person name="Corre E."/>
            <person name="Pelletier E."/>
            <person name="Niang G."/>
            <person name="Scheremetjew M."/>
            <person name="Finn R."/>
            <person name="Kale V."/>
            <person name="Holt S."/>
            <person name="Cochrane G."/>
            <person name="Meng A."/>
            <person name="Brown T."/>
            <person name="Cohen L."/>
        </authorList>
    </citation>
    <scope>NUCLEOTIDE SEQUENCE</scope>
    <source>
        <strain evidence="5">CCMP 769</strain>
    </source>
</reference>
<dbReference type="GO" id="GO:0003689">
    <property type="term" value="F:DNA clamp loader activity"/>
    <property type="evidence" value="ECO:0007669"/>
    <property type="project" value="InterPro"/>
</dbReference>
<feature type="domain" description="DNA replication factor RFC1 C-terminal" evidence="3">
    <location>
        <begin position="33"/>
        <end position="185"/>
    </location>
</feature>
<dbReference type="Pfam" id="PF08519">
    <property type="entry name" value="RFC1"/>
    <property type="match status" value="1"/>
</dbReference>
<sequence>MDPDLVPLMVQENYVHFSAAEDIDKLAKATDLMSMADIGNKQLRESSRWDLMPTIALLSSVYPGSILASHLMGRPNFPSWLGKMSSERKSVRLAQEIDMHIKTRVNTDWKLLLLDYAPCLRSHLSLPMIRNGKEGVQTVIDLLDEYYLSNVDWETILDLTSVQQRSNPKDSIPSAVKSTFTRTYQSGDHVSSTVSLTQVRIRYPACRQRARFQTLICTTLKRLPSSPVRQMKKSGRSAPKEVVDAGDEVIVEVGDEEEQDAEEEVEDETVDKDKMVKAGKASGKKRGGSAASSRGGGRGRGRKKKTG</sequence>
<evidence type="ECO:0000313" key="4">
    <source>
        <dbReference type="EMBL" id="CAE0064911.1"/>
    </source>
</evidence>
<feature type="compositionally biased region" description="Basic residues" evidence="2">
    <location>
        <begin position="297"/>
        <end position="307"/>
    </location>
</feature>
<dbReference type="GO" id="GO:0005663">
    <property type="term" value="C:DNA replication factor C complex"/>
    <property type="evidence" value="ECO:0007669"/>
    <property type="project" value="InterPro"/>
</dbReference>
<dbReference type="EMBL" id="HBHW01042643">
    <property type="protein sequence ID" value="CAE0064912.1"/>
    <property type="molecule type" value="Transcribed_RNA"/>
</dbReference>
<dbReference type="GO" id="GO:0005524">
    <property type="term" value="F:ATP binding"/>
    <property type="evidence" value="ECO:0007669"/>
    <property type="project" value="InterPro"/>
</dbReference>
<dbReference type="EMBL" id="HBHW01042642">
    <property type="protein sequence ID" value="CAE0064911.1"/>
    <property type="molecule type" value="Transcribed_RNA"/>
</dbReference>
<dbReference type="PANTHER" id="PTHR23389">
    <property type="entry name" value="CHROMOSOME TRANSMISSION FIDELITY FACTOR 18"/>
    <property type="match status" value="1"/>
</dbReference>
<evidence type="ECO:0000256" key="1">
    <source>
        <dbReference type="ARBA" id="ARBA00022705"/>
    </source>
</evidence>
<dbReference type="GO" id="GO:0005634">
    <property type="term" value="C:nucleus"/>
    <property type="evidence" value="ECO:0007669"/>
    <property type="project" value="TreeGrafter"/>
</dbReference>
<feature type="compositionally biased region" description="Acidic residues" evidence="2">
    <location>
        <begin position="244"/>
        <end position="270"/>
    </location>
</feature>
<dbReference type="InterPro" id="IPR013725">
    <property type="entry name" value="DNA_replication_fac_RFC1_C"/>
</dbReference>
<accession>A0A7S3EMX5</accession>
<dbReference type="InterPro" id="IPR008921">
    <property type="entry name" value="DNA_pol3_clamp-load_cplx_C"/>
</dbReference>
<evidence type="ECO:0000256" key="2">
    <source>
        <dbReference type="SAM" id="MobiDB-lite"/>
    </source>
</evidence>
<name>A0A7S3EMX5_9RHOD</name>
<dbReference type="Gene3D" id="1.20.272.10">
    <property type="match status" value="1"/>
</dbReference>
<dbReference type="GO" id="GO:0003677">
    <property type="term" value="F:DNA binding"/>
    <property type="evidence" value="ECO:0007669"/>
    <property type="project" value="InterPro"/>
</dbReference>
<proteinExistence type="predicted"/>
<keyword evidence="1" id="KW-0235">DNA replication</keyword>
<feature type="region of interest" description="Disordered" evidence="2">
    <location>
        <begin position="226"/>
        <end position="307"/>
    </location>
</feature>
<dbReference type="AlphaFoldDB" id="A0A7S3EMX5"/>
<protein>
    <recommendedName>
        <fullName evidence="3">DNA replication factor RFC1 C-terminal domain-containing protein</fullName>
    </recommendedName>
</protein>
<dbReference type="PANTHER" id="PTHR23389:SF6">
    <property type="entry name" value="REPLICATION FACTOR C SUBUNIT 1"/>
    <property type="match status" value="1"/>
</dbReference>
<gene>
    <name evidence="4" type="ORF">RMAR00112_LOCUS32983</name>
    <name evidence="5" type="ORF">RMAR00112_LOCUS32984</name>
</gene>